<dbReference type="PANTHER" id="PTHR42067">
    <property type="entry name" value="YALI0C15378P"/>
    <property type="match status" value="1"/>
</dbReference>
<feature type="compositionally biased region" description="Basic and acidic residues" evidence="1">
    <location>
        <begin position="194"/>
        <end position="205"/>
    </location>
</feature>
<feature type="compositionally biased region" description="Acidic residues" evidence="1">
    <location>
        <begin position="226"/>
        <end position="240"/>
    </location>
</feature>
<proteinExistence type="predicted"/>
<dbReference type="Proteomes" id="UP000326924">
    <property type="component" value="Unassembled WGS sequence"/>
</dbReference>
<feature type="region of interest" description="Disordered" evidence="1">
    <location>
        <begin position="130"/>
        <end position="307"/>
    </location>
</feature>
<feature type="compositionally biased region" description="Basic and acidic residues" evidence="1">
    <location>
        <begin position="130"/>
        <end position="140"/>
    </location>
</feature>
<dbReference type="OrthoDB" id="8064436at2759"/>
<reference evidence="2 3" key="1">
    <citation type="submission" date="2019-09" db="EMBL/GenBank/DDBJ databases">
        <title>Draft genome of the ectomycorrhizal ascomycete Sphaerosporella brunnea.</title>
        <authorList>
            <consortium name="DOE Joint Genome Institute"/>
            <person name="Benucci G.M."/>
            <person name="Marozzi G."/>
            <person name="Antonielli L."/>
            <person name="Sanchez S."/>
            <person name="Marco P."/>
            <person name="Wang X."/>
            <person name="Falini L.B."/>
            <person name="Barry K."/>
            <person name="Haridas S."/>
            <person name="Lipzen A."/>
            <person name="Labutti K."/>
            <person name="Grigoriev I.V."/>
            <person name="Murat C."/>
            <person name="Martin F."/>
            <person name="Albertini E."/>
            <person name="Donnini D."/>
            <person name="Bonito G."/>
        </authorList>
    </citation>
    <scope>NUCLEOTIDE SEQUENCE [LARGE SCALE GENOMIC DNA]</scope>
    <source>
        <strain evidence="2 3">Sb_GMNB300</strain>
    </source>
</reference>
<dbReference type="EMBL" id="VXIS01000248">
    <property type="protein sequence ID" value="KAA8895699.1"/>
    <property type="molecule type" value="Genomic_DNA"/>
</dbReference>
<name>A0A5J5EKV4_9PEZI</name>
<protein>
    <submittedName>
        <fullName evidence="2">Uncharacterized protein</fullName>
    </submittedName>
</protein>
<feature type="compositionally biased region" description="Acidic residues" evidence="1">
    <location>
        <begin position="298"/>
        <end position="307"/>
    </location>
</feature>
<dbReference type="SUPFAM" id="SSF58022">
    <property type="entry name" value="XRCC4, C-terminal oligomerization domain"/>
    <property type="match status" value="1"/>
</dbReference>
<evidence type="ECO:0000313" key="3">
    <source>
        <dbReference type="Proteomes" id="UP000326924"/>
    </source>
</evidence>
<sequence length="307" mass="34277">MRPSRLVLVVVRKKTRSYGMLMRSRLKLRIRRNFGKVKQPILSIPIADKEEIELDVFTWAREACEELDAMRSKLSKHASEMREKDDIIRDLTSKIETLTALKKEHEDLLLVKFKELLNTKKAKIRELGRQLEQANERKAPEAQALPEPTPEPEPAPPKGRRKVTAKPVPAPARPVRKRKPVRPPSDSEDSDFGPSKKMEIDEPPKRATRAGSSKPPPKAPAPAAAADDDDDDATASDSENEAQVSEQRDTEDEDELPPIRKPIQWRNASAAVSNSPATLPAREEKAPTPAPTATYDAAADETDDDEL</sequence>
<dbReference type="PANTHER" id="PTHR42067:SF1">
    <property type="entry name" value="MITOTIC APPARATUS PROTEIN P62"/>
    <property type="match status" value="1"/>
</dbReference>
<feature type="compositionally biased region" description="Polar residues" evidence="1">
    <location>
        <begin position="266"/>
        <end position="277"/>
    </location>
</feature>
<dbReference type="Gene3D" id="1.20.5.370">
    <property type="match status" value="1"/>
</dbReference>
<evidence type="ECO:0000256" key="1">
    <source>
        <dbReference type="SAM" id="MobiDB-lite"/>
    </source>
</evidence>
<organism evidence="2 3">
    <name type="scientific">Sphaerosporella brunnea</name>
    <dbReference type="NCBI Taxonomy" id="1250544"/>
    <lineage>
        <taxon>Eukaryota</taxon>
        <taxon>Fungi</taxon>
        <taxon>Dikarya</taxon>
        <taxon>Ascomycota</taxon>
        <taxon>Pezizomycotina</taxon>
        <taxon>Pezizomycetes</taxon>
        <taxon>Pezizales</taxon>
        <taxon>Pyronemataceae</taxon>
        <taxon>Sphaerosporella</taxon>
    </lineage>
</organism>
<dbReference type="InterPro" id="IPR014751">
    <property type="entry name" value="XRCC4-like_C"/>
</dbReference>
<accession>A0A5J5EKV4</accession>
<keyword evidence="3" id="KW-1185">Reference proteome</keyword>
<feature type="compositionally biased region" description="Pro residues" evidence="1">
    <location>
        <begin position="147"/>
        <end position="157"/>
    </location>
</feature>
<dbReference type="InParanoid" id="A0A5J5EKV4"/>
<dbReference type="AlphaFoldDB" id="A0A5J5EKV4"/>
<evidence type="ECO:0000313" key="2">
    <source>
        <dbReference type="EMBL" id="KAA8895699.1"/>
    </source>
</evidence>
<comment type="caution">
    <text evidence="2">The sequence shown here is derived from an EMBL/GenBank/DDBJ whole genome shotgun (WGS) entry which is preliminary data.</text>
</comment>
<gene>
    <name evidence="2" type="ORF">FN846DRAFT_968351</name>
</gene>